<feature type="transmembrane region" description="Helical" evidence="1">
    <location>
        <begin position="69"/>
        <end position="92"/>
    </location>
</feature>
<organism evidence="2 3">
    <name type="scientific">Helianthus annuus</name>
    <name type="common">Common sunflower</name>
    <dbReference type="NCBI Taxonomy" id="4232"/>
    <lineage>
        <taxon>Eukaryota</taxon>
        <taxon>Viridiplantae</taxon>
        <taxon>Streptophyta</taxon>
        <taxon>Embryophyta</taxon>
        <taxon>Tracheophyta</taxon>
        <taxon>Spermatophyta</taxon>
        <taxon>Magnoliopsida</taxon>
        <taxon>eudicotyledons</taxon>
        <taxon>Gunneridae</taxon>
        <taxon>Pentapetalae</taxon>
        <taxon>asterids</taxon>
        <taxon>campanulids</taxon>
        <taxon>Asterales</taxon>
        <taxon>Asteraceae</taxon>
        <taxon>Asteroideae</taxon>
        <taxon>Heliantheae alliance</taxon>
        <taxon>Heliantheae</taxon>
        <taxon>Helianthus</taxon>
    </lineage>
</organism>
<keyword evidence="1" id="KW-0812">Transmembrane</keyword>
<dbReference type="Proteomes" id="UP000215914">
    <property type="component" value="Chromosome 9"/>
</dbReference>
<dbReference type="AlphaFoldDB" id="A0A251TXN8"/>
<accession>A0A251TXN8</accession>
<dbReference type="InParanoid" id="A0A251TXN8"/>
<proteinExistence type="predicted"/>
<gene>
    <name evidence="2" type="ORF">HannXRQ_Chr09g0252921</name>
</gene>
<evidence type="ECO:0000256" key="1">
    <source>
        <dbReference type="SAM" id="Phobius"/>
    </source>
</evidence>
<dbReference type="EMBL" id="CM007898">
    <property type="protein sequence ID" value="OTG14751.1"/>
    <property type="molecule type" value="Genomic_DNA"/>
</dbReference>
<sequence>MVFNFVIKPNHTTAYLTPIFPICCSNSPSHNPPLLDILIPPTILHSFSPSAIHTILHLHFLNLRFFFSLHNFIFCYIYLMFTCIYIHCMYICV</sequence>
<keyword evidence="1" id="KW-1133">Transmembrane helix</keyword>
<keyword evidence="1" id="KW-0472">Membrane</keyword>
<evidence type="ECO:0000313" key="2">
    <source>
        <dbReference type="EMBL" id="OTG14751.1"/>
    </source>
</evidence>
<protein>
    <submittedName>
        <fullName evidence="2">Uncharacterized protein</fullName>
    </submittedName>
</protein>
<keyword evidence="3" id="KW-1185">Reference proteome</keyword>
<reference evidence="3" key="1">
    <citation type="journal article" date="2017" name="Nature">
        <title>The sunflower genome provides insights into oil metabolism, flowering and Asterid evolution.</title>
        <authorList>
            <person name="Badouin H."/>
            <person name="Gouzy J."/>
            <person name="Grassa C.J."/>
            <person name="Murat F."/>
            <person name="Staton S.E."/>
            <person name="Cottret L."/>
            <person name="Lelandais-Briere C."/>
            <person name="Owens G.L."/>
            <person name="Carrere S."/>
            <person name="Mayjonade B."/>
            <person name="Legrand L."/>
            <person name="Gill N."/>
            <person name="Kane N.C."/>
            <person name="Bowers J.E."/>
            <person name="Hubner S."/>
            <person name="Bellec A."/>
            <person name="Berard A."/>
            <person name="Berges H."/>
            <person name="Blanchet N."/>
            <person name="Boniface M.C."/>
            <person name="Brunel D."/>
            <person name="Catrice O."/>
            <person name="Chaidir N."/>
            <person name="Claudel C."/>
            <person name="Donnadieu C."/>
            <person name="Faraut T."/>
            <person name="Fievet G."/>
            <person name="Helmstetter N."/>
            <person name="King M."/>
            <person name="Knapp S.J."/>
            <person name="Lai Z."/>
            <person name="Le Paslier M.C."/>
            <person name="Lippi Y."/>
            <person name="Lorenzon L."/>
            <person name="Mandel J.R."/>
            <person name="Marage G."/>
            <person name="Marchand G."/>
            <person name="Marquand E."/>
            <person name="Bret-Mestries E."/>
            <person name="Morien E."/>
            <person name="Nambeesan S."/>
            <person name="Nguyen T."/>
            <person name="Pegot-Espagnet P."/>
            <person name="Pouilly N."/>
            <person name="Raftis F."/>
            <person name="Sallet E."/>
            <person name="Schiex T."/>
            <person name="Thomas J."/>
            <person name="Vandecasteele C."/>
            <person name="Vares D."/>
            <person name="Vear F."/>
            <person name="Vautrin S."/>
            <person name="Crespi M."/>
            <person name="Mangin B."/>
            <person name="Burke J.M."/>
            <person name="Salse J."/>
            <person name="Munos S."/>
            <person name="Vincourt P."/>
            <person name="Rieseberg L.H."/>
            <person name="Langlade N.B."/>
        </authorList>
    </citation>
    <scope>NUCLEOTIDE SEQUENCE [LARGE SCALE GENOMIC DNA]</scope>
    <source>
        <strain evidence="3">cv. SF193</strain>
    </source>
</reference>
<name>A0A251TXN8_HELAN</name>
<evidence type="ECO:0000313" key="3">
    <source>
        <dbReference type="Proteomes" id="UP000215914"/>
    </source>
</evidence>